<dbReference type="PANTHER" id="PTHR10903">
    <property type="entry name" value="GTPASE, IMAP FAMILY MEMBER-RELATED"/>
    <property type="match status" value="1"/>
</dbReference>
<keyword evidence="6" id="KW-1185">Reference proteome</keyword>
<accession>A0A3B3XYS4</accession>
<dbReference type="InterPro" id="IPR045058">
    <property type="entry name" value="GIMA/IAN/Toc"/>
</dbReference>
<dbReference type="STRING" id="48701.ENSPMEP00000020264"/>
<feature type="domain" description="AIG1-type G" evidence="4">
    <location>
        <begin position="16"/>
        <end position="73"/>
    </location>
</feature>
<reference evidence="5" key="1">
    <citation type="submission" date="2025-08" db="UniProtKB">
        <authorList>
            <consortium name="Ensembl"/>
        </authorList>
    </citation>
    <scope>IDENTIFICATION</scope>
</reference>
<comment type="similarity">
    <text evidence="1">Belongs to the TRAFAC class TrmE-Era-EngA-EngB-Septin-like GTPase superfamily. AIG1/Toc34/Toc159-like paraseptin GTPase family. IAN subfamily.</text>
</comment>
<protein>
    <recommendedName>
        <fullName evidence="4">AIG1-type G domain-containing protein</fullName>
    </recommendedName>
</protein>
<keyword evidence="3" id="KW-0342">GTP-binding</keyword>
<dbReference type="Pfam" id="PF04548">
    <property type="entry name" value="AIG1"/>
    <property type="match status" value="1"/>
</dbReference>
<sequence>MFNTRWLVEVRGGRGEIFGEDAGDYILVLFTHGDDLVEKDVSIETIIDGNETLKEFIDQCSKRYHVFNDRAKKILHFQCDASFIQLVYIIITAY</sequence>
<keyword evidence="2" id="KW-0547">Nucleotide-binding</keyword>
<dbReference type="PANTHER" id="PTHR10903:SF170">
    <property type="entry name" value="GTPASE IMAP FAMILY MEMBER 7"/>
    <property type="match status" value="1"/>
</dbReference>
<reference evidence="5" key="2">
    <citation type="submission" date="2025-09" db="UniProtKB">
        <authorList>
            <consortium name="Ensembl"/>
        </authorList>
    </citation>
    <scope>IDENTIFICATION</scope>
</reference>
<evidence type="ECO:0000256" key="1">
    <source>
        <dbReference type="ARBA" id="ARBA00008535"/>
    </source>
</evidence>
<dbReference type="Proteomes" id="UP000261480">
    <property type="component" value="Unplaced"/>
</dbReference>
<dbReference type="GO" id="GO:0005525">
    <property type="term" value="F:GTP binding"/>
    <property type="evidence" value="ECO:0007669"/>
    <property type="project" value="UniProtKB-KW"/>
</dbReference>
<dbReference type="InterPro" id="IPR006703">
    <property type="entry name" value="G_AIG1"/>
</dbReference>
<dbReference type="AlphaFoldDB" id="A0A3B3XYS4"/>
<dbReference type="InterPro" id="IPR027417">
    <property type="entry name" value="P-loop_NTPase"/>
</dbReference>
<dbReference type="Gene3D" id="3.40.50.300">
    <property type="entry name" value="P-loop containing nucleotide triphosphate hydrolases"/>
    <property type="match status" value="1"/>
</dbReference>
<organism evidence="5 6">
    <name type="scientific">Poecilia mexicana</name>
    <dbReference type="NCBI Taxonomy" id="48701"/>
    <lineage>
        <taxon>Eukaryota</taxon>
        <taxon>Metazoa</taxon>
        <taxon>Chordata</taxon>
        <taxon>Craniata</taxon>
        <taxon>Vertebrata</taxon>
        <taxon>Euteleostomi</taxon>
        <taxon>Actinopterygii</taxon>
        <taxon>Neopterygii</taxon>
        <taxon>Teleostei</taxon>
        <taxon>Neoteleostei</taxon>
        <taxon>Acanthomorphata</taxon>
        <taxon>Ovalentaria</taxon>
        <taxon>Atherinomorphae</taxon>
        <taxon>Cyprinodontiformes</taxon>
        <taxon>Poeciliidae</taxon>
        <taxon>Poeciliinae</taxon>
        <taxon>Poecilia</taxon>
    </lineage>
</organism>
<evidence type="ECO:0000313" key="5">
    <source>
        <dbReference type="Ensembl" id="ENSPMEP00000020264.1"/>
    </source>
</evidence>
<evidence type="ECO:0000313" key="6">
    <source>
        <dbReference type="Proteomes" id="UP000261480"/>
    </source>
</evidence>
<evidence type="ECO:0000256" key="2">
    <source>
        <dbReference type="ARBA" id="ARBA00022741"/>
    </source>
</evidence>
<evidence type="ECO:0000256" key="3">
    <source>
        <dbReference type="ARBA" id="ARBA00023134"/>
    </source>
</evidence>
<dbReference type="Ensembl" id="ENSPMET00000029896.1">
    <property type="protein sequence ID" value="ENSPMEP00000020264.1"/>
    <property type="gene ID" value="ENSPMEG00000023378.1"/>
</dbReference>
<evidence type="ECO:0000259" key="4">
    <source>
        <dbReference type="Pfam" id="PF04548"/>
    </source>
</evidence>
<proteinExistence type="inferred from homology"/>
<name>A0A3B3XYS4_9TELE</name>